<dbReference type="OrthoDB" id="10251278at2759"/>
<name>A0A4Z1T415_GIAMU</name>
<sequence length="295" mass="34130">MVYLASKRACISLEERATPDIEEAVERDFLLRFRLPAADHYGVAGVDYVELCTHFGLPAKEASNRRVGRRVPHYYNEVYVRNQADSSIRCIRRYLYAIDARFGTQGISRISLTELKAGDALDEACQTPLRLLYDLGYRPIRQVIRRGLRFENPDVSPLTYDMYREFYFDMSRAFRTLKTIYMLPIPISLGVLLDETVSGTILTIHDSRHEAFKRVVEHLEKRTQLEDEDKKLEKLRDLSLLDMLCVVPTSENCITLAIWQYADTEKKADDALKEIDVLGKRFTRFSDPLFESIGN</sequence>
<keyword evidence="2" id="KW-1185">Reference proteome</keyword>
<dbReference type="VEuPathDB" id="GiardiaDB:GMRT_12179"/>
<reference evidence="1 2" key="1">
    <citation type="submission" date="2019-05" db="EMBL/GenBank/DDBJ databases">
        <title>The compact genome of Giardia muris reveals important steps in the evolution of intestinal protozoan parasites.</title>
        <authorList>
            <person name="Xu F."/>
            <person name="Jimenez-Gonzalez A."/>
            <person name="Einarsson E."/>
            <person name="Astvaldsson A."/>
            <person name="Peirasmaki D."/>
            <person name="Eckmann L."/>
            <person name="Andersson J.O."/>
            <person name="Svard S.G."/>
            <person name="Jerlstrom-Hultqvist J."/>
        </authorList>
    </citation>
    <scope>NUCLEOTIDE SEQUENCE [LARGE SCALE GENOMIC DNA]</scope>
    <source>
        <strain evidence="1 2">Roberts-Thomson</strain>
    </source>
</reference>
<organism evidence="1 2">
    <name type="scientific">Giardia muris</name>
    <dbReference type="NCBI Taxonomy" id="5742"/>
    <lineage>
        <taxon>Eukaryota</taxon>
        <taxon>Metamonada</taxon>
        <taxon>Diplomonadida</taxon>
        <taxon>Hexamitidae</taxon>
        <taxon>Giardiinae</taxon>
        <taxon>Giardia</taxon>
    </lineage>
</organism>
<evidence type="ECO:0000313" key="1">
    <source>
        <dbReference type="EMBL" id="TNJ27787.1"/>
    </source>
</evidence>
<accession>A0A4Z1T415</accession>
<dbReference type="AlphaFoldDB" id="A0A4Z1T415"/>
<protein>
    <submittedName>
        <fullName evidence="1">Uncharacterized protein</fullName>
    </submittedName>
</protein>
<evidence type="ECO:0000313" key="2">
    <source>
        <dbReference type="Proteomes" id="UP000315496"/>
    </source>
</evidence>
<dbReference type="Proteomes" id="UP000315496">
    <property type="component" value="Chromosome 3"/>
</dbReference>
<comment type="caution">
    <text evidence="1">The sequence shown here is derived from an EMBL/GenBank/DDBJ whole genome shotgun (WGS) entry which is preliminary data.</text>
</comment>
<gene>
    <name evidence="1" type="ORF">GMRT_12179</name>
</gene>
<dbReference type="EMBL" id="VDLU01000003">
    <property type="protein sequence ID" value="TNJ27787.1"/>
    <property type="molecule type" value="Genomic_DNA"/>
</dbReference>
<proteinExistence type="predicted"/>